<sequence length="91" mass="10019">MKILCFIKLSTFLVCGGCNKKTDVVLLDTKPPIETIKSGNLTYLALGDSYTIGQSVEVFQSFPNQLIDQLKSTRSNVSGKLLHKLVGQQMI</sequence>
<evidence type="ECO:0008006" key="3">
    <source>
        <dbReference type="Google" id="ProtNLM"/>
    </source>
</evidence>
<gene>
    <name evidence="1" type="ORF">ACFSSE_14765</name>
</gene>
<accession>A0ABW5TUM4</accession>
<evidence type="ECO:0000313" key="2">
    <source>
        <dbReference type="Proteomes" id="UP001597546"/>
    </source>
</evidence>
<keyword evidence="2" id="KW-1185">Reference proteome</keyword>
<comment type="caution">
    <text evidence="1">The sequence shown here is derived from an EMBL/GenBank/DDBJ whole genome shotgun (WGS) entry which is preliminary data.</text>
</comment>
<proteinExistence type="predicted"/>
<name>A0ABW5TUM4_9SPHI</name>
<protein>
    <recommendedName>
        <fullName evidence="3">SGNH/GDSL hydrolase family protein</fullName>
    </recommendedName>
</protein>
<dbReference type="Proteomes" id="UP001597546">
    <property type="component" value="Unassembled WGS sequence"/>
</dbReference>
<dbReference type="EMBL" id="JBHULV010000050">
    <property type="protein sequence ID" value="MFD2732970.1"/>
    <property type="molecule type" value="Genomic_DNA"/>
</dbReference>
<dbReference type="RefSeq" id="WP_379048018.1">
    <property type="nucleotide sequence ID" value="NZ_JBHSKW010000069.1"/>
</dbReference>
<evidence type="ECO:0000313" key="1">
    <source>
        <dbReference type="EMBL" id="MFD2732970.1"/>
    </source>
</evidence>
<reference evidence="2" key="1">
    <citation type="journal article" date="2019" name="Int. J. Syst. Evol. Microbiol.">
        <title>The Global Catalogue of Microorganisms (GCM) 10K type strain sequencing project: providing services to taxonomists for standard genome sequencing and annotation.</title>
        <authorList>
            <consortium name="The Broad Institute Genomics Platform"/>
            <consortium name="The Broad Institute Genome Sequencing Center for Infectious Disease"/>
            <person name="Wu L."/>
            <person name="Ma J."/>
        </authorList>
    </citation>
    <scope>NUCLEOTIDE SEQUENCE [LARGE SCALE GENOMIC DNA]</scope>
    <source>
        <strain evidence="2">KCTC 42456</strain>
    </source>
</reference>
<organism evidence="1 2">
    <name type="scientific">Pedobacter alpinus</name>
    <dbReference type="NCBI Taxonomy" id="1590643"/>
    <lineage>
        <taxon>Bacteria</taxon>
        <taxon>Pseudomonadati</taxon>
        <taxon>Bacteroidota</taxon>
        <taxon>Sphingobacteriia</taxon>
        <taxon>Sphingobacteriales</taxon>
        <taxon>Sphingobacteriaceae</taxon>
        <taxon>Pedobacter</taxon>
    </lineage>
</organism>